<organism evidence="2 3">
    <name type="scientific">Datura stramonium</name>
    <name type="common">Jimsonweed</name>
    <name type="synonym">Common thornapple</name>
    <dbReference type="NCBI Taxonomy" id="4076"/>
    <lineage>
        <taxon>Eukaryota</taxon>
        <taxon>Viridiplantae</taxon>
        <taxon>Streptophyta</taxon>
        <taxon>Embryophyta</taxon>
        <taxon>Tracheophyta</taxon>
        <taxon>Spermatophyta</taxon>
        <taxon>Magnoliopsida</taxon>
        <taxon>eudicotyledons</taxon>
        <taxon>Gunneridae</taxon>
        <taxon>Pentapetalae</taxon>
        <taxon>asterids</taxon>
        <taxon>lamiids</taxon>
        <taxon>Solanales</taxon>
        <taxon>Solanaceae</taxon>
        <taxon>Solanoideae</taxon>
        <taxon>Datureae</taxon>
        <taxon>Datura</taxon>
    </lineage>
</organism>
<dbReference type="Gene3D" id="3.30.420.10">
    <property type="entry name" value="Ribonuclease H-like superfamily/Ribonuclease H"/>
    <property type="match status" value="1"/>
</dbReference>
<sequence>MGYSKVHTHTMPELQILELGLQLAYNHKFFPLDVETDSTEVIESFNYSHPIYASCVESCRSLLKKLGNPPLRHNFRDANKIADVLAEEGSKLTSNMTNILLVHTPLLRKQQMGNAGEETTKLVDRSIRN</sequence>
<proteinExistence type="predicted"/>
<dbReference type="InterPro" id="IPR002156">
    <property type="entry name" value="RNaseH_domain"/>
</dbReference>
<evidence type="ECO:0000313" key="3">
    <source>
        <dbReference type="Proteomes" id="UP000823775"/>
    </source>
</evidence>
<evidence type="ECO:0000259" key="1">
    <source>
        <dbReference type="Pfam" id="PF13456"/>
    </source>
</evidence>
<dbReference type="Pfam" id="PF13456">
    <property type="entry name" value="RVT_3"/>
    <property type="match status" value="1"/>
</dbReference>
<name>A0ABS8WL78_DATST</name>
<dbReference type="InterPro" id="IPR036397">
    <property type="entry name" value="RNaseH_sf"/>
</dbReference>
<feature type="domain" description="RNase H type-1" evidence="1">
    <location>
        <begin position="7"/>
        <end position="88"/>
    </location>
</feature>
<keyword evidence="3" id="KW-1185">Reference proteome</keyword>
<protein>
    <recommendedName>
        <fullName evidence="1">RNase H type-1 domain-containing protein</fullName>
    </recommendedName>
</protein>
<feature type="non-terminal residue" evidence="2">
    <location>
        <position position="129"/>
    </location>
</feature>
<reference evidence="2 3" key="1">
    <citation type="journal article" date="2021" name="BMC Genomics">
        <title>Datura genome reveals duplications of psychoactive alkaloid biosynthetic genes and high mutation rate following tissue culture.</title>
        <authorList>
            <person name="Rajewski A."/>
            <person name="Carter-House D."/>
            <person name="Stajich J."/>
            <person name="Litt A."/>
        </authorList>
    </citation>
    <scope>NUCLEOTIDE SEQUENCE [LARGE SCALE GENOMIC DNA]</scope>
    <source>
        <strain evidence="2">AR-01</strain>
    </source>
</reference>
<gene>
    <name evidence="2" type="ORF">HAX54_048290</name>
</gene>
<comment type="caution">
    <text evidence="2">The sequence shown here is derived from an EMBL/GenBank/DDBJ whole genome shotgun (WGS) entry which is preliminary data.</text>
</comment>
<evidence type="ECO:0000313" key="2">
    <source>
        <dbReference type="EMBL" id="MCE3050851.1"/>
    </source>
</evidence>
<dbReference type="InterPro" id="IPR012337">
    <property type="entry name" value="RNaseH-like_sf"/>
</dbReference>
<accession>A0ABS8WL78</accession>
<dbReference type="CDD" id="cd06222">
    <property type="entry name" value="RNase_H_like"/>
    <property type="match status" value="1"/>
</dbReference>
<dbReference type="EMBL" id="JACEIK010007947">
    <property type="protein sequence ID" value="MCE3050851.1"/>
    <property type="molecule type" value="Genomic_DNA"/>
</dbReference>
<dbReference type="InterPro" id="IPR044730">
    <property type="entry name" value="RNase_H-like_dom_plant"/>
</dbReference>
<dbReference type="Proteomes" id="UP000823775">
    <property type="component" value="Unassembled WGS sequence"/>
</dbReference>
<dbReference type="SUPFAM" id="SSF53098">
    <property type="entry name" value="Ribonuclease H-like"/>
    <property type="match status" value="1"/>
</dbReference>